<dbReference type="Pfam" id="PF01161">
    <property type="entry name" value="PBP"/>
    <property type="match status" value="1"/>
</dbReference>
<feature type="compositionally biased region" description="Low complexity" evidence="1">
    <location>
        <begin position="267"/>
        <end position="285"/>
    </location>
</feature>
<dbReference type="GO" id="GO:0005543">
    <property type="term" value="F:phospholipid binding"/>
    <property type="evidence" value="ECO:0007669"/>
    <property type="project" value="TreeGrafter"/>
</dbReference>
<dbReference type="GeneID" id="25296567"/>
<dbReference type="SUPFAM" id="SSF49777">
    <property type="entry name" value="PEBP-like"/>
    <property type="match status" value="1"/>
</dbReference>
<accession>A0A0D2J121</accession>
<evidence type="ECO:0000256" key="1">
    <source>
        <dbReference type="SAM" id="MobiDB-lite"/>
    </source>
</evidence>
<dbReference type="AlphaFoldDB" id="A0A0D2J121"/>
<dbReference type="GO" id="GO:0030162">
    <property type="term" value="P:regulation of proteolysis"/>
    <property type="evidence" value="ECO:0007669"/>
    <property type="project" value="TreeGrafter"/>
</dbReference>
<evidence type="ECO:0000313" key="3">
    <source>
        <dbReference type="Proteomes" id="UP000053617"/>
    </source>
</evidence>
<dbReference type="GO" id="GO:0046578">
    <property type="term" value="P:regulation of Ras protein signal transduction"/>
    <property type="evidence" value="ECO:0007669"/>
    <property type="project" value="TreeGrafter"/>
</dbReference>
<gene>
    <name evidence="2" type="ORF">Z518_08496</name>
</gene>
<name>A0A0D2J121_9EURO</name>
<dbReference type="STRING" id="1442369.A0A0D2J121"/>
<dbReference type="PANTHER" id="PTHR11362">
    <property type="entry name" value="PHOSPHATIDYLETHANOLAMINE-BINDING PROTEIN"/>
    <property type="match status" value="1"/>
</dbReference>
<keyword evidence="3" id="KW-1185">Reference proteome</keyword>
<dbReference type="Gene3D" id="3.90.280.10">
    <property type="entry name" value="PEBP-like"/>
    <property type="match status" value="1"/>
</dbReference>
<feature type="compositionally biased region" description="Low complexity" evidence="1">
    <location>
        <begin position="292"/>
        <end position="307"/>
    </location>
</feature>
<dbReference type="RefSeq" id="XP_013269691.1">
    <property type="nucleotide sequence ID" value="XM_013414237.1"/>
</dbReference>
<dbReference type="VEuPathDB" id="FungiDB:Z518_08496"/>
<organism evidence="2 3">
    <name type="scientific">Rhinocladiella mackenziei CBS 650.93</name>
    <dbReference type="NCBI Taxonomy" id="1442369"/>
    <lineage>
        <taxon>Eukaryota</taxon>
        <taxon>Fungi</taxon>
        <taxon>Dikarya</taxon>
        <taxon>Ascomycota</taxon>
        <taxon>Pezizomycotina</taxon>
        <taxon>Eurotiomycetes</taxon>
        <taxon>Chaetothyriomycetidae</taxon>
        <taxon>Chaetothyriales</taxon>
        <taxon>Herpotrichiellaceae</taxon>
        <taxon>Rhinocladiella</taxon>
    </lineage>
</organism>
<evidence type="ECO:0000313" key="2">
    <source>
        <dbReference type="EMBL" id="KIX02555.1"/>
    </source>
</evidence>
<dbReference type="EMBL" id="KN847480">
    <property type="protein sequence ID" value="KIX02555.1"/>
    <property type="molecule type" value="Genomic_DNA"/>
</dbReference>
<reference evidence="2 3" key="1">
    <citation type="submission" date="2015-01" db="EMBL/GenBank/DDBJ databases">
        <title>The Genome Sequence of Rhinocladiella mackenzie CBS 650.93.</title>
        <authorList>
            <consortium name="The Broad Institute Genomics Platform"/>
            <person name="Cuomo C."/>
            <person name="de Hoog S."/>
            <person name="Gorbushina A."/>
            <person name="Stielow B."/>
            <person name="Teixiera M."/>
            <person name="Abouelleil A."/>
            <person name="Chapman S.B."/>
            <person name="Priest M."/>
            <person name="Young S.K."/>
            <person name="Wortman J."/>
            <person name="Nusbaum C."/>
            <person name="Birren B."/>
        </authorList>
    </citation>
    <scope>NUCLEOTIDE SEQUENCE [LARGE SCALE GENOMIC DNA]</scope>
    <source>
        <strain evidence="2 3">CBS 650.93</strain>
    </source>
</reference>
<evidence type="ECO:0008006" key="4">
    <source>
        <dbReference type="Google" id="ProtNLM"/>
    </source>
</evidence>
<dbReference type="InterPro" id="IPR008914">
    <property type="entry name" value="PEBP"/>
</dbReference>
<dbReference type="Proteomes" id="UP000053617">
    <property type="component" value="Unassembled WGS sequence"/>
</dbReference>
<proteinExistence type="predicted"/>
<dbReference type="CDD" id="cd00866">
    <property type="entry name" value="PEBP_euk"/>
    <property type="match status" value="1"/>
</dbReference>
<protein>
    <recommendedName>
        <fullName evidence="4">PEBP-like protein</fullName>
    </recommendedName>
</protein>
<dbReference type="GO" id="GO:0030414">
    <property type="term" value="F:peptidase inhibitor activity"/>
    <property type="evidence" value="ECO:0007669"/>
    <property type="project" value="TreeGrafter"/>
</dbReference>
<dbReference type="PANTHER" id="PTHR11362:SF141">
    <property type="entry name" value="PHOSPHATIDYLETHANOLAMINE-BINDING PROTEIN"/>
    <property type="match status" value="1"/>
</dbReference>
<dbReference type="HOGENOM" id="CLU_043994_4_0_1"/>
<feature type="region of interest" description="Disordered" evidence="1">
    <location>
        <begin position="195"/>
        <end position="307"/>
    </location>
</feature>
<dbReference type="OrthoDB" id="440553at2759"/>
<dbReference type="InterPro" id="IPR035810">
    <property type="entry name" value="PEBP_euk"/>
</dbReference>
<dbReference type="InterPro" id="IPR036610">
    <property type="entry name" value="PEBP-like_sf"/>
</dbReference>
<sequence>MKYTYTYTSVAAALAAAVNAQSAPGFPVQVEDNFRVYFESPTTEVDPPGELLPREDTLVEPTALGPADSTRTRTFMLFLVDQDVTTSDGSTVQLLHYFQPNLSGASEVLFNDATTENATTAPSVDYLPPTPPAGDGPHSYTFLLYPQPEDFSIPDSFSSFFPPEDTNARFPFDMAGFAEAANLGAPAGANWFQVENGEASPSSTSTASDSASSTASTSASTSASESTTTADTTTTTESTGDSTSSTSTTFETVTATASTSDSGSEVTSTATATAETTSTTIEASSGVTVIPSTSSGAGTSASASVSAAGDSGAGIVEAGNSMRQLIVGLVLGIAGAPLFGL</sequence>
<feature type="compositionally biased region" description="Low complexity" evidence="1">
    <location>
        <begin position="199"/>
        <end position="260"/>
    </location>
</feature>